<reference evidence="2 3" key="1">
    <citation type="submission" date="2019-03" db="EMBL/GenBank/DDBJ databases">
        <title>Genomic Encyclopedia of Type Strains, Phase IV (KMG-IV): sequencing the most valuable type-strain genomes for metagenomic binning, comparative biology and taxonomic classification.</title>
        <authorList>
            <person name="Goeker M."/>
        </authorList>
    </citation>
    <scope>NUCLEOTIDE SEQUENCE [LARGE SCALE GENOMIC DNA]</scope>
    <source>
        <strain evidence="2 3">DSM 20467</strain>
    </source>
</reference>
<dbReference type="OrthoDB" id="1665401at2"/>
<dbReference type="Proteomes" id="UP000295188">
    <property type="component" value="Unassembled WGS sequence"/>
</dbReference>
<evidence type="ECO:0000313" key="3">
    <source>
        <dbReference type="Proteomes" id="UP000295188"/>
    </source>
</evidence>
<comment type="caution">
    <text evidence="2">The sequence shown here is derived from an EMBL/GenBank/DDBJ whole genome shotgun (WGS) entry which is preliminary data.</text>
</comment>
<name>A0A4R3KDQ3_9FIRM</name>
<dbReference type="RefSeq" id="WP_132547284.1">
    <property type="nucleotide sequence ID" value="NZ_SMAA01000002.1"/>
</dbReference>
<evidence type="ECO:0000313" key="2">
    <source>
        <dbReference type="EMBL" id="TCS81414.1"/>
    </source>
</evidence>
<feature type="signal peptide" evidence="1">
    <location>
        <begin position="1"/>
        <end position="22"/>
    </location>
</feature>
<evidence type="ECO:0000256" key="1">
    <source>
        <dbReference type="SAM" id="SignalP"/>
    </source>
</evidence>
<dbReference type="AlphaFoldDB" id="A0A4R3KDQ3"/>
<protein>
    <submittedName>
        <fullName evidence="2">Uncharacterized protein</fullName>
    </submittedName>
</protein>
<accession>A0A4R3KDQ3</accession>
<gene>
    <name evidence="2" type="ORF">EDC37_102115</name>
</gene>
<keyword evidence="3" id="KW-1185">Reference proteome</keyword>
<sequence>MKKVMFVLLGLCIISLSQIAFANPYPKYLNGDTNFVMCLGHNGTGWYVDKSSLEVEKYAPPQYIIAVNVVRVDNVDKGNIDISDIQTLRFFYNYNLRRMYVDQDGNSDWSYINPDKGIGATAVDEAGEMAFELAYKIKFYNKSIYE</sequence>
<keyword evidence="1" id="KW-0732">Signal</keyword>
<organism evidence="2 3">
    <name type="scientific">Pectinatus cerevisiiphilus</name>
    <dbReference type="NCBI Taxonomy" id="86956"/>
    <lineage>
        <taxon>Bacteria</taxon>
        <taxon>Bacillati</taxon>
        <taxon>Bacillota</taxon>
        <taxon>Negativicutes</taxon>
        <taxon>Selenomonadales</taxon>
        <taxon>Selenomonadaceae</taxon>
        <taxon>Pectinatus</taxon>
    </lineage>
</organism>
<proteinExistence type="predicted"/>
<dbReference type="EMBL" id="SMAA01000002">
    <property type="protein sequence ID" value="TCS81414.1"/>
    <property type="molecule type" value="Genomic_DNA"/>
</dbReference>
<feature type="chain" id="PRO_5020536619" evidence="1">
    <location>
        <begin position="23"/>
        <end position="146"/>
    </location>
</feature>